<dbReference type="Pfam" id="PF13472">
    <property type="entry name" value="Lipase_GDSL_2"/>
    <property type="match status" value="1"/>
</dbReference>
<dbReference type="Proteomes" id="UP000256345">
    <property type="component" value="Unassembled WGS sequence"/>
</dbReference>
<dbReference type="Proteomes" id="UP000035579">
    <property type="component" value="Chromosome"/>
</dbReference>
<protein>
    <submittedName>
        <fullName evidence="3">Endoglucanase E</fullName>
    </submittedName>
    <submittedName>
        <fullName evidence="4">Lysophospholipase L1-like esterase</fullName>
    </submittedName>
</protein>
<feature type="domain" description="Carbohydrate esterase 2 N-terminal" evidence="2">
    <location>
        <begin position="37"/>
        <end position="146"/>
    </location>
</feature>
<accession>A0AAC8Q121</accession>
<dbReference type="PANTHER" id="PTHR37834">
    <property type="entry name" value="GDSL-LIKE LIPASE/ACYLHYDROLASE DOMAIN PROTEIN (AFU_ORTHOLOGUE AFUA_2G00620)"/>
    <property type="match status" value="1"/>
</dbReference>
<dbReference type="GO" id="GO:0052689">
    <property type="term" value="F:carboxylic ester hydrolase activity"/>
    <property type="evidence" value="ECO:0007669"/>
    <property type="project" value="InterPro"/>
</dbReference>
<proteinExistence type="predicted"/>
<dbReference type="PROSITE" id="PS51257">
    <property type="entry name" value="PROKAR_LIPOPROTEIN"/>
    <property type="match status" value="1"/>
</dbReference>
<dbReference type="InterPro" id="IPR013830">
    <property type="entry name" value="SGNH_hydro"/>
</dbReference>
<dbReference type="EMBL" id="QUMU01000006">
    <property type="protein sequence ID" value="REG30933.1"/>
    <property type="molecule type" value="Genomic_DNA"/>
</dbReference>
<dbReference type="Gene3D" id="2.60.120.260">
    <property type="entry name" value="Galactose-binding domain-like"/>
    <property type="match status" value="1"/>
</dbReference>
<evidence type="ECO:0000259" key="1">
    <source>
        <dbReference type="Pfam" id="PF13472"/>
    </source>
</evidence>
<dbReference type="KEGG" id="age:AA314_00650"/>
<organism evidence="3 5">
    <name type="scientific">Archangium gephyra</name>
    <dbReference type="NCBI Taxonomy" id="48"/>
    <lineage>
        <taxon>Bacteria</taxon>
        <taxon>Pseudomonadati</taxon>
        <taxon>Myxococcota</taxon>
        <taxon>Myxococcia</taxon>
        <taxon>Myxococcales</taxon>
        <taxon>Cystobacterineae</taxon>
        <taxon>Archangiaceae</taxon>
        <taxon>Archangium</taxon>
    </lineage>
</organism>
<dbReference type="InterPro" id="IPR052762">
    <property type="entry name" value="PCW_deacetylase/CE"/>
</dbReference>
<dbReference type="SUPFAM" id="SSF52266">
    <property type="entry name" value="SGNH hydrolase"/>
    <property type="match status" value="1"/>
</dbReference>
<dbReference type="Pfam" id="PF17996">
    <property type="entry name" value="CE2_N"/>
    <property type="match status" value="1"/>
</dbReference>
<sequence length="379" mass="42906">MSRFRLSWLLPVLIMAGCEPFDPWFDFAPDDKRLQHVGRMDWSTENGPTYAHSGVTVRFRCNCTGVDVAFEDHGTGGDEHTNWVNVIVDGKTEAKVQLKRGRNLLRGARNLPRGEHLVELVKRTEPYAGKVTFLGVSLQGDLLDAPAWPEKRFEFIGDSITCGYGNEADIYAPTYTEPNTGYHSKNEDISQAYGSILGRRFNAEAVTTCISGTGVYRNLDGSTEGRAFPYLYTRIYPDEEKPLWNPAYYKPDVIVINLGNNDFNVLGEDKLPTAPDEEKFKDAYKTFVLQLREYYPDAKIICSVGPMMNDNYPAGRQHWTKMQEYVSEMVESVGDPEHVFYFAYTPIVGDPYGEDWHPTNESHAKMAEELAPFIESLGF</sequence>
<evidence type="ECO:0000259" key="2">
    <source>
        <dbReference type="Pfam" id="PF17996"/>
    </source>
</evidence>
<keyword evidence="6" id="KW-1185">Reference proteome</keyword>
<feature type="domain" description="SGNH hydrolase-type esterase" evidence="1">
    <location>
        <begin position="155"/>
        <end position="364"/>
    </location>
</feature>
<reference evidence="4 6" key="2">
    <citation type="submission" date="2018-08" db="EMBL/GenBank/DDBJ databases">
        <title>Genomic Encyclopedia of Archaeal and Bacterial Type Strains, Phase II (KMG-II): from individual species to whole genera.</title>
        <authorList>
            <person name="Goeker M."/>
        </authorList>
    </citation>
    <scope>NUCLEOTIDE SEQUENCE [LARGE SCALE GENOMIC DNA]</scope>
    <source>
        <strain evidence="4 6">DSM 2261</strain>
    </source>
</reference>
<dbReference type="InterPro" id="IPR040794">
    <property type="entry name" value="CE2_N"/>
</dbReference>
<dbReference type="PANTHER" id="PTHR37834:SF2">
    <property type="entry name" value="ESTERASE, SGNH HYDROLASE-TYPE"/>
    <property type="match status" value="1"/>
</dbReference>
<gene>
    <name evidence="3" type="ORF">AA314_00650</name>
    <name evidence="4" type="ORF">ATI61_106403</name>
</gene>
<dbReference type="EMBL" id="CP011509">
    <property type="protein sequence ID" value="AKI99023.1"/>
    <property type="molecule type" value="Genomic_DNA"/>
</dbReference>
<dbReference type="InterPro" id="IPR036514">
    <property type="entry name" value="SGNH_hydro_sf"/>
</dbReference>
<dbReference type="Gene3D" id="3.40.50.1110">
    <property type="entry name" value="SGNH hydrolase"/>
    <property type="match status" value="1"/>
</dbReference>
<evidence type="ECO:0000313" key="6">
    <source>
        <dbReference type="Proteomes" id="UP000256345"/>
    </source>
</evidence>
<dbReference type="CDD" id="cd01831">
    <property type="entry name" value="Endoglucanase_E_like"/>
    <property type="match status" value="1"/>
</dbReference>
<dbReference type="AlphaFoldDB" id="A0AAC8Q121"/>
<evidence type="ECO:0000313" key="4">
    <source>
        <dbReference type="EMBL" id="REG30933.1"/>
    </source>
</evidence>
<dbReference type="RefSeq" id="WP_047854235.1">
    <property type="nucleotide sequence ID" value="NZ_CP011509.1"/>
</dbReference>
<name>A0AAC8Q121_9BACT</name>
<evidence type="ECO:0000313" key="5">
    <source>
        <dbReference type="Proteomes" id="UP000035579"/>
    </source>
</evidence>
<evidence type="ECO:0000313" key="3">
    <source>
        <dbReference type="EMBL" id="AKI99023.1"/>
    </source>
</evidence>
<reference evidence="3 5" key="1">
    <citation type="submission" date="2015-05" db="EMBL/GenBank/DDBJ databases">
        <title>Genome assembly of Archangium gephyra DSM 2261.</title>
        <authorList>
            <person name="Sharma G."/>
            <person name="Subramanian S."/>
        </authorList>
    </citation>
    <scope>NUCLEOTIDE SEQUENCE [LARGE SCALE GENOMIC DNA]</scope>
    <source>
        <strain evidence="3 5">DSM 2261</strain>
    </source>
</reference>
<dbReference type="InterPro" id="IPR037461">
    <property type="entry name" value="CtCE2-like_dom"/>
</dbReference>